<dbReference type="AlphaFoldDB" id="A0A974KD86"/>
<name>A0A974KD86_SALET</name>
<keyword evidence="2" id="KW-1133">Transmembrane helix</keyword>
<evidence type="ECO:0000313" key="3">
    <source>
        <dbReference type="EMBL" id="OSD65545.1"/>
    </source>
</evidence>
<sequence length="184" mass="21173">MIDPDHPLDKKKEELERLVKLAKSEVEKAQLPNKDDKPSLEQQQLEGERGSDEKALDDLKVAVESLAIAVQHIDTRARELENDRQEQLLDMRETYARKAYRFVWLWSVALIIILILQGSNAPDVHIFFLEFKAHDFDLSDKVLITLISGVTVNIVAVFVVVIRNLFPAYTKINVKPKKNKTERD</sequence>
<dbReference type="RefSeq" id="WP_223365691.1">
    <property type="nucleotide sequence ID" value="NZ_NBPI01000024.1"/>
</dbReference>
<feature type="compositionally biased region" description="Basic and acidic residues" evidence="1">
    <location>
        <begin position="26"/>
        <end position="39"/>
    </location>
</feature>
<comment type="caution">
    <text evidence="3">The sequence shown here is derived from an EMBL/GenBank/DDBJ whole genome shotgun (WGS) entry which is preliminary data.</text>
</comment>
<evidence type="ECO:0000313" key="4">
    <source>
        <dbReference type="Proteomes" id="UP000868515"/>
    </source>
</evidence>
<accession>A0A974KD86</accession>
<dbReference type="Proteomes" id="UP000868515">
    <property type="component" value="Unassembled WGS sequence"/>
</dbReference>
<keyword evidence="2" id="KW-0472">Membrane</keyword>
<gene>
    <name evidence="3" type="ORF">R537_23360</name>
</gene>
<evidence type="ECO:0000256" key="1">
    <source>
        <dbReference type="SAM" id="MobiDB-lite"/>
    </source>
</evidence>
<keyword evidence="2" id="KW-0812">Transmembrane</keyword>
<feature type="transmembrane region" description="Helical" evidence="2">
    <location>
        <begin position="142"/>
        <end position="166"/>
    </location>
</feature>
<protein>
    <submittedName>
        <fullName evidence="3">Uncharacterized protein</fullName>
    </submittedName>
</protein>
<organism evidence="3 4">
    <name type="scientific">Salmonella enterica subsp. enterica serovar Rough O:d:1,7</name>
    <dbReference type="NCBI Taxonomy" id="1974323"/>
    <lineage>
        <taxon>Bacteria</taxon>
        <taxon>Pseudomonadati</taxon>
        <taxon>Pseudomonadota</taxon>
        <taxon>Gammaproteobacteria</taxon>
        <taxon>Enterobacterales</taxon>
        <taxon>Enterobacteriaceae</taxon>
        <taxon>Salmonella</taxon>
    </lineage>
</organism>
<proteinExistence type="predicted"/>
<reference evidence="3 4" key="1">
    <citation type="submission" date="2017-03" db="EMBL/GenBank/DDBJ databases">
        <title>Salmonella serotype comparative study.</title>
        <authorList>
            <person name="Liao J."/>
        </authorList>
    </citation>
    <scope>NUCLEOTIDE SEQUENCE [LARGE SCALE GENOMIC DNA]</scope>
    <source>
        <strain evidence="3 4">NY_FSL S10-1448</strain>
    </source>
</reference>
<feature type="region of interest" description="Disordered" evidence="1">
    <location>
        <begin position="26"/>
        <end position="53"/>
    </location>
</feature>
<dbReference type="EMBL" id="NBPI01000024">
    <property type="protein sequence ID" value="OSD65545.1"/>
    <property type="molecule type" value="Genomic_DNA"/>
</dbReference>
<feature type="transmembrane region" description="Helical" evidence="2">
    <location>
        <begin position="102"/>
        <end position="122"/>
    </location>
</feature>
<evidence type="ECO:0000256" key="2">
    <source>
        <dbReference type="SAM" id="Phobius"/>
    </source>
</evidence>